<proteinExistence type="predicted"/>
<dbReference type="EMBL" id="BGPR01001978">
    <property type="protein sequence ID" value="GBM65443.1"/>
    <property type="molecule type" value="Genomic_DNA"/>
</dbReference>
<protein>
    <submittedName>
        <fullName evidence="1">Uncharacterized protein</fullName>
    </submittedName>
</protein>
<name>A0A4Y2HK73_ARAVE</name>
<accession>A0A4Y2HK73</accession>
<comment type="caution">
    <text evidence="1">The sequence shown here is derived from an EMBL/GenBank/DDBJ whole genome shotgun (WGS) entry which is preliminary data.</text>
</comment>
<evidence type="ECO:0000313" key="1">
    <source>
        <dbReference type="EMBL" id="GBM65443.1"/>
    </source>
</evidence>
<reference evidence="1 2" key="1">
    <citation type="journal article" date="2019" name="Sci. Rep.">
        <title>Orb-weaving spider Araneus ventricosus genome elucidates the spidroin gene catalogue.</title>
        <authorList>
            <person name="Kono N."/>
            <person name="Nakamura H."/>
            <person name="Ohtoshi R."/>
            <person name="Moran D.A.P."/>
            <person name="Shinohara A."/>
            <person name="Yoshida Y."/>
            <person name="Fujiwara M."/>
            <person name="Mori M."/>
            <person name="Tomita M."/>
            <person name="Arakawa K."/>
        </authorList>
    </citation>
    <scope>NUCLEOTIDE SEQUENCE [LARGE SCALE GENOMIC DNA]</scope>
</reference>
<dbReference type="AlphaFoldDB" id="A0A4Y2HK73"/>
<sequence length="292" mass="32991">MSQACSVFGCLAKARGLPALWMKVVDATEPSCQLSHRAPRPVYARHHNKSVQREYGGGSQSSAVIMEPIISGICLPLSYDEFFNPVADSEMIPAESCHKQAEKPSGGCRSKHRVGVSHPPSFLKQNRRTIQIYRHKEGLAVLCFRDRSYCLTNGTKSHVREHDGRYVASLLDQLREMNVTRLFVSDVASQAHWELIACTLDERHPLKKIPVENLREEFGDCTVCRKNCVRWVSVCGINCIRKVKVEMIPHNVGAIHVKVLKKHLLVAQDKICSRPQNFLKKKTSSLKKLCFF</sequence>
<keyword evidence="2" id="KW-1185">Reference proteome</keyword>
<dbReference type="Proteomes" id="UP000499080">
    <property type="component" value="Unassembled WGS sequence"/>
</dbReference>
<evidence type="ECO:0000313" key="2">
    <source>
        <dbReference type="Proteomes" id="UP000499080"/>
    </source>
</evidence>
<gene>
    <name evidence="1" type="ORF">AVEN_71122_1</name>
</gene>
<organism evidence="1 2">
    <name type="scientific">Araneus ventricosus</name>
    <name type="common">Orbweaver spider</name>
    <name type="synonym">Epeira ventricosa</name>
    <dbReference type="NCBI Taxonomy" id="182803"/>
    <lineage>
        <taxon>Eukaryota</taxon>
        <taxon>Metazoa</taxon>
        <taxon>Ecdysozoa</taxon>
        <taxon>Arthropoda</taxon>
        <taxon>Chelicerata</taxon>
        <taxon>Arachnida</taxon>
        <taxon>Araneae</taxon>
        <taxon>Araneomorphae</taxon>
        <taxon>Entelegynae</taxon>
        <taxon>Araneoidea</taxon>
        <taxon>Araneidae</taxon>
        <taxon>Araneus</taxon>
    </lineage>
</organism>